<sequence>MQKFSLKLFVMISIIGIITLNSCNDESLTENLSNSENSEITYQMRSGLKNPLEYVGVAHNEYMKEFTTNLENSFNQGKWENISFLSPEFKTNFSQISNEAFIKLFPNSDSDTDKQEIIYNELDINEWFDNDSTDELMLAESILNTKATQKDKEFTMNLLIDVYNAINNATSDEIAYNELDKIITKHENLILSQEWSSNEDNALGALAITKYSAEFWKNYDFSKFNQSNTNLAGRARNPRSSVIVGADVAGYVIGGVVGGAAGVAVGPVTLGAGTVAGVLGGKAVGAWTGSAVAATAIAIYDAWSDWFN</sequence>
<dbReference type="EMBL" id="NOXV01000047">
    <property type="protein sequence ID" value="OYQ49217.1"/>
    <property type="molecule type" value="Genomic_DNA"/>
</dbReference>
<evidence type="ECO:0000313" key="2">
    <source>
        <dbReference type="Proteomes" id="UP000216605"/>
    </source>
</evidence>
<organism evidence="1 2">
    <name type="scientific">Flavobacterium cyanobacteriorum</name>
    <dbReference type="NCBI Taxonomy" id="2022802"/>
    <lineage>
        <taxon>Bacteria</taxon>
        <taxon>Pseudomonadati</taxon>
        <taxon>Bacteroidota</taxon>
        <taxon>Flavobacteriia</taxon>
        <taxon>Flavobacteriales</taxon>
        <taxon>Flavobacteriaceae</taxon>
        <taxon>Flavobacterium</taxon>
    </lineage>
</organism>
<dbReference type="Proteomes" id="UP000216605">
    <property type="component" value="Unassembled WGS sequence"/>
</dbReference>
<dbReference type="AlphaFoldDB" id="A0A256A608"/>
<accession>A0A256A608</accession>
<keyword evidence="2" id="KW-1185">Reference proteome</keyword>
<protein>
    <submittedName>
        <fullName evidence="1">Uncharacterized protein</fullName>
    </submittedName>
</protein>
<name>A0A256A608_9FLAO</name>
<comment type="caution">
    <text evidence="1">The sequence shown here is derived from an EMBL/GenBank/DDBJ whole genome shotgun (WGS) entry which is preliminary data.</text>
</comment>
<reference evidence="1 2" key="1">
    <citation type="submission" date="2017-07" db="EMBL/GenBank/DDBJ databases">
        <title>Flavobacterium cyanobacteriorum sp. nov., isolated from cyanobacterial aggregates in a eutrophic lake.</title>
        <authorList>
            <person name="Cai H."/>
        </authorList>
    </citation>
    <scope>NUCLEOTIDE SEQUENCE [LARGE SCALE GENOMIC DNA]</scope>
    <source>
        <strain evidence="1 2">TH021</strain>
    </source>
</reference>
<evidence type="ECO:0000313" key="1">
    <source>
        <dbReference type="EMBL" id="OYQ49217.1"/>
    </source>
</evidence>
<proteinExistence type="predicted"/>
<gene>
    <name evidence="1" type="ORF">CHU92_00430</name>
</gene>